<sequence length="472" mass="51229">MAGHVFISYCRRDKAYVNLLAAYLNDHEELRRFALRVETDRSTRTGALWAEAIDNLLDTCAAVIVIMTPDAAQSEWVDKELKRARELGKPVLPILLRGDQILNRVKDIQYLNLLDGESYPGPAFIADLVEKCGLGPRRISGRSGVLRGPVGTAVWGLAVADVSGRPVLVTSNSAGAVDMWDLYTNTALGTLHKRTDYGVPAIACAIVNGRPVVVTGGDDVLMLDLESRSVVGDVRSNRLARFFDAEVTCLDAVELHSQPMLLTCERSSNPGGLHHPPSEVSRVRLWDLTTMKLHKSLFARSSWPAPTAIACGRVAGRSIAVLSMQFGRAQVWDLERFTRLGRLGTWRGPAASSSDVALGEREGRSVIVLAGQQAEVWNALTRTREFSLEGHSPGVQAVGCSVVRGEPVAVTASGDHVVRVWNLRTHGRVASLTGHKSPILSLECSTVGQRPTVITGDAGGEMRIWDLESHVP</sequence>
<dbReference type="RefSeq" id="WP_204014377.1">
    <property type="nucleotide sequence ID" value="NZ_BOPG01000130.1"/>
</dbReference>
<comment type="caution">
    <text evidence="5">The sequence shown here is derived from an EMBL/GenBank/DDBJ whole genome shotgun (WGS) entry which is preliminary data.</text>
</comment>
<protein>
    <recommendedName>
        <fullName evidence="4">TIR domain-containing protein</fullName>
    </recommendedName>
</protein>
<dbReference type="SUPFAM" id="SSF50978">
    <property type="entry name" value="WD40 repeat-like"/>
    <property type="match status" value="1"/>
</dbReference>
<dbReference type="PROSITE" id="PS50082">
    <property type="entry name" value="WD_REPEATS_2"/>
    <property type="match status" value="2"/>
</dbReference>
<dbReference type="SUPFAM" id="SSF52200">
    <property type="entry name" value="Toll/Interleukin receptor TIR domain"/>
    <property type="match status" value="1"/>
</dbReference>
<dbReference type="PANTHER" id="PTHR19848">
    <property type="entry name" value="WD40 REPEAT PROTEIN"/>
    <property type="match status" value="1"/>
</dbReference>
<organism evidence="5 6">
    <name type="scientific">Virgisporangium aurantiacum</name>
    <dbReference type="NCBI Taxonomy" id="175570"/>
    <lineage>
        <taxon>Bacteria</taxon>
        <taxon>Bacillati</taxon>
        <taxon>Actinomycetota</taxon>
        <taxon>Actinomycetes</taxon>
        <taxon>Micromonosporales</taxon>
        <taxon>Micromonosporaceae</taxon>
        <taxon>Virgisporangium</taxon>
    </lineage>
</organism>
<dbReference type="InterPro" id="IPR035897">
    <property type="entry name" value="Toll_tir_struct_dom_sf"/>
</dbReference>
<dbReference type="Proteomes" id="UP000612585">
    <property type="component" value="Unassembled WGS sequence"/>
</dbReference>
<dbReference type="AlphaFoldDB" id="A0A8J3ZIN7"/>
<dbReference type="PROSITE" id="PS00678">
    <property type="entry name" value="WD_REPEATS_1"/>
    <property type="match status" value="1"/>
</dbReference>
<dbReference type="Pfam" id="PF13676">
    <property type="entry name" value="TIR_2"/>
    <property type="match status" value="1"/>
</dbReference>
<keyword evidence="6" id="KW-1185">Reference proteome</keyword>
<evidence type="ECO:0000256" key="2">
    <source>
        <dbReference type="ARBA" id="ARBA00022737"/>
    </source>
</evidence>
<dbReference type="SMART" id="SM00255">
    <property type="entry name" value="TIR"/>
    <property type="match status" value="1"/>
</dbReference>
<dbReference type="PROSITE" id="PS50104">
    <property type="entry name" value="TIR"/>
    <property type="match status" value="1"/>
</dbReference>
<dbReference type="InterPro" id="IPR001680">
    <property type="entry name" value="WD40_rpt"/>
</dbReference>
<gene>
    <name evidence="5" type="ORF">Vau01_123330</name>
</gene>
<evidence type="ECO:0000313" key="6">
    <source>
        <dbReference type="Proteomes" id="UP000612585"/>
    </source>
</evidence>
<dbReference type="PROSITE" id="PS50294">
    <property type="entry name" value="WD_REPEATS_REGION"/>
    <property type="match status" value="1"/>
</dbReference>
<dbReference type="PANTHER" id="PTHR19848:SF8">
    <property type="entry name" value="F-BOX AND WD REPEAT DOMAIN CONTAINING 7"/>
    <property type="match status" value="1"/>
</dbReference>
<evidence type="ECO:0000313" key="5">
    <source>
        <dbReference type="EMBL" id="GIJ64817.1"/>
    </source>
</evidence>
<dbReference type="InterPro" id="IPR019775">
    <property type="entry name" value="WD40_repeat_CS"/>
</dbReference>
<dbReference type="SMART" id="SM00320">
    <property type="entry name" value="WD40"/>
    <property type="match status" value="3"/>
</dbReference>
<dbReference type="GO" id="GO:0007165">
    <property type="term" value="P:signal transduction"/>
    <property type="evidence" value="ECO:0007669"/>
    <property type="project" value="InterPro"/>
</dbReference>
<evidence type="ECO:0000256" key="3">
    <source>
        <dbReference type="PROSITE-ProRule" id="PRU00221"/>
    </source>
</evidence>
<evidence type="ECO:0000256" key="1">
    <source>
        <dbReference type="ARBA" id="ARBA00022574"/>
    </source>
</evidence>
<feature type="repeat" description="WD" evidence="3">
    <location>
        <begin position="432"/>
        <end position="472"/>
    </location>
</feature>
<proteinExistence type="predicted"/>
<keyword evidence="2" id="KW-0677">Repeat</keyword>
<dbReference type="Gene3D" id="3.40.50.10140">
    <property type="entry name" value="Toll/interleukin-1 receptor homology (TIR) domain"/>
    <property type="match status" value="1"/>
</dbReference>
<dbReference type="InterPro" id="IPR015943">
    <property type="entry name" value="WD40/YVTN_repeat-like_dom_sf"/>
</dbReference>
<keyword evidence="1 3" id="KW-0853">WD repeat</keyword>
<evidence type="ECO:0000259" key="4">
    <source>
        <dbReference type="PROSITE" id="PS50104"/>
    </source>
</evidence>
<reference evidence="5" key="1">
    <citation type="submission" date="2021-01" db="EMBL/GenBank/DDBJ databases">
        <title>Whole genome shotgun sequence of Virgisporangium aurantiacum NBRC 16421.</title>
        <authorList>
            <person name="Komaki H."/>
            <person name="Tamura T."/>
        </authorList>
    </citation>
    <scope>NUCLEOTIDE SEQUENCE</scope>
    <source>
        <strain evidence="5">NBRC 16421</strain>
    </source>
</reference>
<accession>A0A8J3ZIN7</accession>
<name>A0A8J3ZIN7_9ACTN</name>
<dbReference type="EMBL" id="BOPG01000130">
    <property type="protein sequence ID" value="GIJ64817.1"/>
    <property type="molecule type" value="Genomic_DNA"/>
</dbReference>
<dbReference type="Gene3D" id="2.130.10.10">
    <property type="entry name" value="YVTN repeat-like/Quinoprotein amine dehydrogenase"/>
    <property type="match status" value="2"/>
</dbReference>
<dbReference type="InterPro" id="IPR000157">
    <property type="entry name" value="TIR_dom"/>
</dbReference>
<dbReference type="InterPro" id="IPR036322">
    <property type="entry name" value="WD40_repeat_dom_sf"/>
</dbReference>
<feature type="domain" description="TIR" evidence="4">
    <location>
        <begin position="1"/>
        <end position="132"/>
    </location>
</feature>
<feature type="repeat" description="WD" evidence="3">
    <location>
        <begin position="388"/>
        <end position="431"/>
    </location>
</feature>
<dbReference type="Pfam" id="PF00400">
    <property type="entry name" value="WD40"/>
    <property type="match status" value="1"/>
</dbReference>